<evidence type="ECO:0000256" key="5">
    <source>
        <dbReference type="ARBA" id="ARBA00022989"/>
    </source>
</evidence>
<organism evidence="8 9">
    <name type="scientific">Aquamicrobium terrae</name>
    <dbReference type="NCBI Taxonomy" id="1324945"/>
    <lineage>
        <taxon>Bacteria</taxon>
        <taxon>Pseudomonadati</taxon>
        <taxon>Pseudomonadota</taxon>
        <taxon>Alphaproteobacteria</taxon>
        <taxon>Hyphomicrobiales</taxon>
        <taxon>Phyllobacteriaceae</taxon>
        <taxon>Aquamicrobium</taxon>
    </lineage>
</organism>
<feature type="transmembrane region" description="Helical" evidence="7">
    <location>
        <begin position="209"/>
        <end position="228"/>
    </location>
</feature>
<feature type="transmembrane region" description="Helical" evidence="7">
    <location>
        <begin position="336"/>
        <end position="359"/>
    </location>
</feature>
<reference evidence="8 9" key="1">
    <citation type="submission" date="2024-06" db="EMBL/GenBank/DDBJ databases">
        <title>Genomic Encyclopedia of Type Strains, Phase IV (KMG-IV): sequencing the most valuable type-strain genomes for metagenomic binning, comparative biology and taxonomic classification.</title>
        <authorList>
            <person name="Goeker M."/>
        </authorList>
    </citation>
    <scope>NUCLEOTIDE SEQUENCE [LARGE SCALE GENOMIC DNA]</scope>
    <source>
        <strain evidence="8 9">DSM 27865</strain>
    </source>
</reference>
<feature type="transmembrane region" description="Helical" evidence="7">
    <location>
        <begin position="423"/>
        <end position="445"/>
    </location>
</feature>
<keyword evidence="6 7" id="KW-0472">Membrane</keyword>
<evidence type="ECO:0000256" key="7">
    <source>
        <dbReference type="SAM" id="Phobius"/>
    </source>
</evidence>
<evidence type="ECO:0000313" key="9">
    <source>
        <dbReference type="Proteomes" id="UP001549076"/>
    </source>
</evidence>
<proteinExistence type="inferred from homology"/>
<sequence length="450" mass="46147">MEQIAVKHSEREVTLIAQPDDPLPAGKAAALGLQHVLAMDVYIVPFIIASALSFGLGDATSFIQSAFVAAGLATLIQSQLFMRLPVMQGPSFVPIGAVLAIAFAAGGGLSGLSAVIGALIPGAILMILLGSPTKIFHKLVGRFVPPVVGGTIIIVVGVALMPVALNSSVFAVHGSATVGGNILLAFISAAVLVSCMLTGIVLGARGTWLRLFSVVLALAAGCVAAFFMGQLNFSGVAAASWFSLPRFAFASLEVSFSLPAALSMLIVYLVVLAETTGTWFAIGAVTGKPLSNEQLDRGATGEGIGCLISALLCSTPVTGYSSNAGIIAITGIASRVAFAAAGIFLVVFGLIGKLAAIIASIPEPVIGGVFGVLCVVIAMNGFRVVRATVLNERNMLVIGLPVLMALFATLAPQDFVKTLPDFMQYLLGSSIAFGSVWAIVLHQILPDIAE</sequence>
<evidence type="ECO:0000256" key="4">
    <source>
        <dbReference type="ARBA" id="ARBA00022692"/>
    </source>
</evidence>
<keyword evidence="9" id="KW-1185">Reference proteome</keyword>
<dbReference type="RefSeq" id="WP_354197740.1">
    <property type="nucleotide sequence ID" value="NZ_JBEPML010000016.1"/>
</dbReference>
<dbReference type="Proteomes" id="UP001549076">
    <property type="component" value="Unassembled WGS sequence"/>
</dbReference>
<evidence type="ECO:0000256" key="2">
    <source>
        <dbReference type="ARBA" id="ARBA00008821"/>
    </source>
</evidence>
<gene>
    <name evidence="8" type="ORF">ABID37_003904</name>
</gene>
<comment type="caution">
    <text evidence="8">The sequence shown here is derived from an EMBL/GenBank/DDBJ whole genome shotgun (WGS) entry which is preliminary data.</text>
</comment>
<dbReference type="InterPro" id="IPR006043">
    <property type="entry name" value="NCS2"/>
</dbReference>
<dbReference type="PANTHER" id="PTHR42810:SF2">
    <property type="entry name" value="PURINE PERMEASE C1399.01C-RELATED"/>
    <property type="match status" value="1"/>
</dbReference>
<dbReference type="PANTHER" id="PTHR42810">
    <property type="entry name" value="PURINE PERMEASE C1399.01C-RELATED"/>
    <property type="match status" value="1"/>
</dbReference>
<comment type="similarity">
    <text evidence="2">Belongs to the nucleobase:cation symporter-2 (NCS2) (TC 2.A.40) family.</text>
</comment>
<evidence type="ECO:0000256" key="3">
    <source>
        <dbReference type="ARBA" id="ARBA00022448"/>
    </source>
</evidence>
<feature type="transmembrane region" description="Helical" evidence="7">
    <location>
        <begin position="248"/>
        <end position="271"/>
    </location>
</feature>
<comment type="subcellular location">
    <subcellularLocation>
        <location evidence="1">Membrane</location>
        <topology evidence="1">Multi-pass membrane protein</topology>
    </subcellularLocation>
</comment>
<keyword evidence="5 7" id="KW-1133">Transmembrane helix</keyword>
<accession>A0ABV2N3P6</accession>
<feature type="transmembrane region" description="Helical" evidence="7">
    <location>
        <begin position="365"/>
        <end position="382"/>
    </location>
</feature>
<feature type="transmembrane region" description="Helical" evidence="7">
    <location>
        <begin position="394"/>
        <end position="411"/>
    </location>
</feature>
<evidence type="ECO:0000256" key="6">
    <source>
        <dbReference type="ARBA" id="ARBA00023136"/>
    </source>
</evidence>
<evidence type="ECO:0000313" key="8">
    <source>
        <dbReference type="EMBL" id="MET3793666.1"/>
    </source>
</evidence>
<feature type="transmembrane region" description="Helical" evidence="7">
    <location>
        <begin position="143"/>
        <end position="162"/>
    </location>
</feature>
<feature type="transmembrane region" description="Helical" evidence="7">
    <location>
        <begin position="89"/>
        <end position="106"/>
    </location>
</feature>
<protein>
    <submittedName>
        <fullName evidence="8">NCS2 family nucleobase:cation symporter-2</fullName>
    </submittedName>
</protein>
<keyword evidence="4 7" id="KW-0812">Transmembrane</keyword>
<feature type="transmembrane region" description="Helical" evidence="7">
    <location>
        <begin position="182"/>
        <end position="202"/>
    </location>
</feature>
<feature type="transmembrane region" description="Helical" evidence="7">
    <location>
        <begin position="112"/>
        <end position="131"/>
    </location>
</feature>
<dbReference type="Pfam" id="PF00860">
    <property type="entry name" value="Xan_ur_permease"/>
    <property type="match status" value="1"/>
</dbReference>
<evidence type="ECO:0000256" key="1">
    <source>
        <dbReference type="ARBA" id="ARBA00004141"/>
    </source>
</evidence>
<feature type="transmembrane region" description="Helical" evidence="7">
    <location>
        <begin position="36"/>
        <end position="56"/>
    </location>
</feature>
<dbReference type="EMBL" id="JBEPML010000016">
    <property type="protein sequence ID" value="MET3793666.1"/>
    <property type="molecule type" value="Genomic_DNA"/>
</dbReference>
<keyword evidence="3" id="KW-0813">Transport</keyword>
<name>A0ABV2N3P6_9HYPH</name>
<dbReference type="NCBIfam" id="NF037981">
    <property type="entry name" value="NCS2_1"/>
    <property type="match status" value="1"/>
</dbReference>